<dbReference type="PANTHER" id="PTHR43214:SF24">
    <property type="entry name" value="TRANSCRIPTIONAL REGULATORY PROTEIN NARL-RELATED"/>
    <property type="match status" value="1"/>
</dbReference>
<dbReference type="Pfam" id="PF00196">
    <property type="entry name" value="GerE"/>
    <property type="match status" value="1"/>
</dbReference>
<dbReference type="InterPro" id="IPR016032">
    <property type="entry name" value="Sig_transdc_resp-reg_C-effctor"/>
</dbReference>
<dbReference type="InterPro" id="IPR039420">
    <property type="entry name" value="WalR-like"/>
</dbReference>
<dbReference type="PANTHER" id="PTHR43214">
    <property type="entry name" value="TWO-COMPONENT RESPONSE REGULATOR"/>
    <property type="match status" value="1"/>
</dbReference>
<gene>
    <name evidence="5" type="ORF">LR394_07040</name>
</gene>
<dbReference type="Proteomes" id="UP001138997">
    <property type="component" value="Unassembled WGS sequence"/>
</dbReference>
<dbReference type="Gene3D" id="3.40.50.2300">
    <property type="match status" value="1"/>
</dbReference>
<evidence type="ECO:0000256" key="1">
    <source>
        <dbReference type="ARBA" id="ARBA00023015"/>
    </source>
</evidence>
<keyword evidence="3" id="KW-0804">Transcription</keyword>
<evidence type="ECO:0000313" key="5">
    <source>
        <dbReference type="EMBL" id="MCD5310645.1"/>
    </source>
</evidence>
<dbReference type="AlphaFoldDB" id="A0A9X1STJ2"/>
<keyword evidence="2" id="KW-0238">DNA-binding</keyword>
<dbReference type="InterPro" id="IPR000792">
    <property type="entry name" value="Tscrpt_reg_LuxR_C"/>
</dbReference>
<dbReference type="RefSeq" id="WP_231439705.1">
    <property type="nucleotide sequence ID" value="NZ_JAJOMB010000003.1"/>
</dbReference>
<accession>A0A9X1STJ2</accession>
<proteinExistence type="predicted"/>
<dbReference type="PROSITE" id="PS50043">
    <property type="entry name" value="HTH_LUXR_2"/>
    <property type="match status" value="1"/>
</dbReference>
<evidence type="ECO:0000256" key="3">
    <source>
        <dbReference type="ARBA" id="ARBA00023163"/>
    </source>
</evidence>
<evidence type="ECO:0000259" key="4">
    <source>
        <dbReference type="PROSITE" id="PS50043"/>
    </source>
</evidence>
<reference evidence="5" key="1">
    <citation type="submission" date="2021-11" db="EMBL/GenBank/DDBJ databases">
        <title>Streptomyces corallinus and Kineosporia corallina sp. nov., two new coral-derived marine actinobacteria.</title>
        <authorList>
            <person name="Buangrab K."/>
            <person name="Sutthacheep M."/>
            <person name="Yeemin T."/>
            <person name="Harunari E."/>
            <person name="Igarashi Y."/>
            <person name="Sripreechasak P."/>
            <person name="Kanchanasin P."/>
            <person name="Tanasupawat S."/>
            <person name="Phongsopitanun W."/>
        </authorList>
    </citation>
    <scope>NUCLEOTIDE SEQUENCE</scope>
    <source>
        <strain evidence="5">JCM 31032</strain>
    </source>
</reference>
<dbReference type="PROSITE" id="PS00622">
    <property type="entry name" value="HTH_LUXR_1"/>
    <property type="match status" value="1"/>
</dbReference>
<dbReference type="PRINTS" id="PR00038">
    <property type="entry name" value="HTHLUXR"/>
</dbReference>
<dbReference type="SMART" id="SM00421">
    <property type="entry name" value="HTH_LUXR"/>
    <property type="match status" value="1"/>
</dbReference>
<dbReference type="EMBL" id="JAJOMB010000003">
    <property type="protein sequence ID" value="MCD5310645.1"/>
    <property type="molecule type" value="Genomic_DNA"/>
</dbReference>
<dbReference type="CDD" id="cd06170">
    <property type="entry name" value="LuxR_C_like"/>
    <property type="match status" value="1"/>
</dbReference>
<protein>
    <submittedName>
        <fullName evidence="5">Response regulator transcription factor</fullName>
    </submittedName>
</protein>
<dbReference type="GO" id="GO:0003677">
    <property type="term" value="F:DNA binding"/>
    <property type="evidence" value="ECO:0007669"/>
    <property type="project" value="UniProtKB-KW"/>
</dbReference>
<dbReference type="GO" id="GO:0006355">
    <property type="term" value="P:regulation of DNA-templated transcription"/>
    <property type="evidence" value="ECO:0007669"/>
    <property type="project" value="InterPro"/>
</dbReference>
<name>A0A9X1STJ2_9ACTN</name>
<dbReference type="SUPFAM" id="SSF46894">
    <property type="entry name" value="C-terminal effector domain of the bipartite response regulators"/>
    <property type="match status" value="1"/>
</dbReference>
<evidence type="ECO:0000256" key="2">
    <source>
        <dbReference type="ARBA" id="ARBA00023125"/>
    </source>
</evidence>
<organism evidence="5 6">
    <name type="scientific">Kineosporia babensis</name>
    <dbReference type="NCBI Taxonomy" id="499548"/>
    <lineage>
        <taxon>Bacteria</taxon>
        <taxon>Bacillati</taxon>
        <taxon>Actinomycetota</taxon>
        <taxon>Actinomycetes</taxon>
        <taxon>Kineosporiales</taxon>
        <taxon>Kineosporiaceae</taxon>
        <taxon>Kineosporia</taxon>
    </lineage>
</organism>
<keyword evidence="6" id="KW-1185">Reference proteome</keyword>
<sequence>MVRPGFACPACVPSRGAPADRDTPVKVLIKACDPLSQIGIGRLVHGNPFLTEVAADEADVVLMAVSEFSASVMRLLRSVVLEPERTRVVVILDRLGEPDLLAAAELGVTGFLYRSQATGEHVSRVVASVHQGATHLPPEVQVRLMADVAQVQRKVLTPRGLSASGLDQREVEVLRCIAEGLENSEIAERMQYSERTVKSILYAMTERLQLRNRSHAVAYAMRAGVL</sequence>
<evidence type="ECO:0000313" key="6">
    <source>
        <dbReference type="Proteomes" id="UP001138997"/>
    </source>
</evidence>
<keyword evidence="1" id="KW-0805">Transcription regulation</keyword>
<feature type="domain" description="HTH luxR-type" evidence="4">
    <location>
        <begin position="159"/>
        <end position="224"/>
    </location>
</feature>
<comment type="caution">
    <text evidence="5">The sequence shown here is derived from an EMBL/GenBank/DDBJ whole genome shotgun (WGS) entry which is preliminary data.</text>
</comment>